<comment type="function">
    <text evidence="1 11">Catalyzes the phosphorylation of D-glycero-D-manno-heptose 7-phosphate at the C-1 position to selectively form D-glycero-beta-D-manno-heptose-1,7-bisphosphate.</text>
</comment>
<dbReference type="NCBIfam" id="TIGR00125">
    <property type="entry name" value="cyt_tran_rel"/>
    <property type="match status" value="1"/>
</dbReference>
<comment type="pathway">
    <text evidence="11">Nucleotide-sugar biosynthesis; ADP-L-glycero-beta-D-manno-heptose biosynthesis; ADP-L-glycero-beta-D-manno-heptose from D-glycero-beta-D-manno-heptose 7-phosphate: step 1/4.</text>
</comment>
<dbReference type="SUPFAM" id="SSF52374">
    <property type="entry name" value="Nucleotidylyl transferase"/>
    <property type="match status" value="1"/>
</dbReference>
<comment type="subunit">
    <text evidence="11">Homodimer.</text>
</comment>
<dbReference type="NCBIfam" id="TIGR02198">
    <property type="entry name" value="rfaE_dom_I"/>
    <property type="match status" value="1"/>
</dbReference>
<protein>
    <recommendedName>
        <fullName evidence="11">Bifunctional protein HldE</fullName>
    </recommendedName>
    <domain>
        <recommendedName>
            <fullName evidence="11">D-beta-D-heptose 7-phosphate kinase</fullName>
            <ecNumber evidence="11">2.7.1.167</ecNumber>
        </recommendedName>
        <alternativeName>
            <fullName evidence="11">D-beta-D-heptose 7-phosphotransferase</fullName>
        </alternativeName>
        <alternativeName>
            <fullName evidence="11">D-glycero-beta-D-manno-heptose-7-phosphate kinase</fullName>
        </alternativeName>
    </domain>
    <domain>
        <recommendedName>
            <fullName evidence="11">D-beta-D-heptose 1-phosphate adenylyltransferase</fullName>
            <ecNumber evidence="11">2.7.7.70</ecNumber>
        </recommendedName>
        <alternativeName>
            <fullName evidence="11">D-glycero-beta-D-manno-heptose 1-phosphate adenylyltransferase</fullName>
        </alternativeName>
    </domain>
</protein>
<comment type="catalytic activity">
    <reaction evidence="11">
        <text>D-glycero-beta-D-manno-heptose 7-phosphate + ATP = D-glycero-beta-D-manno-heptose 1,7-bisphosphate + ADP + H(+)</text>
        <dbReference type="Rhea" id="RHEA:27473"/>
        <dbReference type="ChEBI" id="CHEBI:15378"/>
        <dbReference type="ChEBI" id="CHEBI:30616"/>
        <dbReference type="ChEBI" id="CHEBI:60204"/>
        <dbReference type="ChEBI" id="CHEBI:60208"/>
        <dbReference type="ChEBI" id="CHEBI:456216"/>
        <dbReference type="EC" id="2.7.1.167"/>
    </reaction>
</comment>
<keyword evidence="15" id="KW-1185">Reference proteome</keyword>
<evidence type="ECO:0000256" key="7">
    <source>
        <dbReference type="ARBA" id="ARBA00022840"/>
    </source>
</evidence>
<gene>
    <name evidence="14" type="primary">rfaE1</name>
    <name evidence="11" type="synonym">hldE</name>
    <name evidence="14" type="ORF">NKI33_09565</name>
</gene>
<evidence type="ECO:0000313" key="14">
    <source>
        <dbReference type="EMBL" id="MER8933210.1"/>
    </source>
</evidence>
<dbReference type="EC" id="2.7.7.70" evidence="11"/>
<dbReference type="Gene3D" id="3.40.50.620">
    <property type="entry name" value="HUPs"/>
    <property type="match status" value="1"/>
</dbReference>
<evidence type="ECO:0000256" key="9">
    <source>
        <dbReference type="ARBA" id="ARBA00023277"/>
    </source>
</evidence>
<evidence type="ECO:0000256" key="8">
    <source>
        <dbReference type="ARBA" id="ARBA00023268"/>
    </source>
</evidence>
<evidence type="ECO:0000259" key="13">
    <source>
        <dbReference type="Pfam" id="PF01467"/>
    </source>
</evidence>
<proteinExistence type="inferred from homology"/>
<dbReference type="InterPro" id="IPR004821">
    <property type="entry name" value="Cyt_trans-like"/>
</dbReference>
<evidence type="ECO:0000256" key="6">
    <source>
        <dbReference type="ARBA" id="ARBA00022777"/>
    </source>
</evidence>
<dbReference type="Gene3D" id="3.40.1190.20">
    <property type="match status" value="1"/>
</dbReference>
<feature type="domain" description="Carbohydrate kinase PfkB" evidence="12">
    <location>
        <begin position="44"/>
        <end position="323"/>
    </location>
</feature>
<evidence type="ECO:0000256" key="10">
    <source>
        <dbReference type="ARBA" id="ARBA00047428"/>
    </source>
</evidence>
<dbReference type="InterPro" id="IPR014729">
    <property type="entry name" value="Rossmann-like_a/b/a_fold"/>
</dbReference>
<feature type="domain" description="Cytidyltransferase-like" evidence="13">
    <location>
        <begin position="368"/>
        <end position="463"/>
    </location>
</feature>
<keyword evidence="3 11" id="KW-0808">Transferase</keyword>
<accession>A0ABV1YDI2</accession>
<keyword evidence="8 11" id="KW-0511">Multifunctional enzyme</keyword>
<dbReference type="Proteomes" id="UP001464387">
    <property type="component" value="Unassembled WGS sequence"/>
</dbReference>
<dbReference type="SUPFAM" id="SSF53613">
    <property type="entry name" value="Ribokinase-like"/>
    <property type="match status" value="1"/>
</dbReference>
<reference evidence="14 15" key="1">
    <citation type="journal article" date="2024" name="Proc. Natl. Acad. Sci. U.S.A.">
        <title>The evolutionary genomics of adaptation to stress in wild rhizobium bacteria.</title>
        <authorList>
            <person name="Kehlet-Delgado H."/>
            <person name="Montoya A.P."/>
            <person name="Jensen K.T."/>
            <person name="Wendlandt C.E."/>
            <person name="Dexheimer C."/>
            <person name="Roberts M."/>
            <person name="Torres Martinez L."/>
            <person name="Friesen M.L."/>
            <person name="Griffitts J.S."/>
            <person name="Porter S.S."/>
        </authorList>
    </citation>
    <scope>NUCLEOTIDE SEQUENCE [LARGE SCALE GENOMIC DNA]</scope>
    <source>
        <strain evidence="14 15">M0729</strain>
    </source>
</reference>
<evidence type="ECO:0000256" key="4">
    <source>
        <dbReference type="ARBA" id="ARBA00022695"/>
    </source>
</evidence>
<dbReference type="CDD" id="cd01172">
    <property type="entry name" value="RfaE_like"/>
    <property type="match status" value="1"/>
</dbReference>
<keyword evidence="7 11" id="KW-0067">ATP-binding</keyword>
<comment type="similarity">
    <text evidence="11">In the N-terminal section; belongs to the carbohydrate kinase PfkB family.</text>
</comment>
<dbReference type="InterPro" id="IPR011913">
    <property type="entry name" value="RfaE_dom_I"/>
</dbReference>
<comment type="catalytic activity">
    <reaction evidence="10 11">
        <text>D-glycero-beta-D-manno-heptose 1-phosphate + ATP + H(+) = ADP-D-glycero-beta-D-manno-heptose + diphosphate</text>
        <dbReference type="Rhea" id="RHEA:27465"/>
        <dbReference type="ChEBI" id="CHEBI:15378"/>
        <dbReference type="ChEBI" id="CHEBI:30616"/>
        <dbReference type="ChEBI" id="CHEBI:33019"/>
        <dbReference type="ChEBI" id="CHEBI:59967"/>
        <dbReference type="ChEBI" id="CHEBI:61593"/>
        <dbReference type="EC" id="2.7.7.70"/>
    </reaction>
</comment>
<evidence type="ECO:0000256" key="5">
    <source>
        <dbReference type="ARBA" id="ARBA00022741"/>
    </source>
</evidence>
<dbReference type="EMBL" id="JAMYPJ010000010">
    <property type="protein sequence ID" value="MER8933210.1"/>
    <property type="molecule type" value="Genomic_DNA"/>
</dbReference>
<feature type="region of interest" description="Ribokinase" evidence="11">
    <location>
        <begin position="1"/>
        <end position="340"/>
    </location>
</feature>
<dbReference type="Pfam" id="PF01467">
    <property type="entry name" value="CTP_transf_like"/>
    <property type="match status" value="1"/>
</dbReference>
<dbReference type="NCBIfam" id="TIGR02199">
    <property type="entry name" value="rfaE_dom_II"/>
    <property type="match status" value="1"/>
</dbReference>
<keyword evidence="4 11" id="KW-0548">Nucleotidyltransferase</keyword>
<dbReference type="InterPro" id="IPR029056">
    <property type="entry name" value="Ribokinase-like"/>
</dbReference>
<feature type="active site" evidence="11">
    <location>
        <position position="285"/>
    </location>
</feature>
<sequence>MIKHNPFSPEPSSPELLHRAIARFGGVTVLVVGDLILDRFVNGVIERISPEAPIPVLHGRGEALAMGGAGNVVANIVSLGARAIPVSVIGTDAAGDSLVRMLGELGAETVGLSQQRGRMTSSKSRFSALNQQVLRFDEEEIKPLDDDERAGLVGHFRDALKQADIVILSDYGKGILLDGVAGELIAICREAGKPVLVDPKGRDYARYAGATAITPNRKELGEAVGHAVFADDEIVAAARELISAHGFDFVVATRSEKGMSVVGPDEARHIATQAREVFDVSGAGDTVIATFALALAAGADPVAAASIANAAGGVVVGKRGTARLTVEELTGALFRSHGPTAHKDAILDAASASRMVAAWKAEGLSVGFTNGCFDILHAGHVSLLHAARSQCDRLVLGLNSDASVRRLKGPGRPVNDQHDRACVLAALASVDAVVVFEEDTPLALIEALLPDILVKGADYTIDTVVGADVVQKAGGRVVLVDLVAGKSTTGTIGKLRAGATTN</sequence>
<keyword evidence="9 11" id="KW-0119">Carbohydrate metabolism</keyword>
<dbReference type="PANTHER" id="PTHR46969:SF1">
    <property type="entry name" value="BIFUNCTIONAL PROTEIN HLDE"/>
    <property type="match status" value="1"/>
</dbReference>
<name>A0ABV1YDI2_9HYPH</name>
<dbReference type="EC" id="2.7.1.167" evidence="11"/>
<dbReference type="InterPro" id="IPR023030">
    <property type="entry name" value="Bifunc_HldE"/>
</dbReference>
<dbReference type="HAMAP" id="MF_01603">
    <property type="entry name" value="HldE"/>
    <property type="match status" value="1"/>
</dbReference>
<dbReference type="PANTHER" id="PTHR46969">
    <property type="entry name" value="BIFUNCTIONAL PROTEIN HLDE"/>
    <property type="match status" value="1"/>
</dbReference>
<evidence type="ECO:0000313" key="15">
    <source>
        <dbReference type="Proteomes" id="UP001464387"/>
    </source>
</evidence>
<dbReference type="InterPro" id="IPR011611">
    <property type="entry name" value="PfkB_dom"/>
</dbReference>
<organism evidence="14 15">
    <name type="scientific">Mesorhizobium opportunistum</name>
    <dbReference type="NCBI Taxonomy" id="593909"/>
    <lineage>
        <taxon>Bacteria</taxon>
        <taxon>Pseudomonadati</taxon>
        <taxon>Pseudomonadota</taxon>
        <taxon>Alphaproteobacteria</taxon>
        <taxon>Hyphomicrobiales</taxon>
        <taxon>Phyllobacteriaceae</taxon>
        <taxon>Mesorhizobium</taxon>
    </lineage>
</organism>
<evidence type="ECO:0000256" key="1">
    <source>
        <dbReference type="ARBA" id="ARBA00002319"/>
    </source>
</evidence>
<dbReference type="Pfam" id="PF00294">
    <property type="entry name" value="PfkB"/>
    <property type="match status" value="1"/>
</dbReference>
<comment type="caution">
    <text evidence="14">The sequence shown here is derived from an EMBL/GenBank/DDBJ whole genome shotgun (WGS) entry which is preliminary data.</text>
</comment>
<evidence type="ECO:0000259" key="12">
    <source>
        <dbReference type="Pfam" id="PF00294"/>
    </source>
</evidence>
<evidence type="ECO:0000256" key="3">
    <source>
        <dbReference type="ARBA" id="ARBA00022679"/>
    </source>
</evidence>
<feature type="binding site" evidence="11">
    <location>
        <begin position="216"/>
        <end position="219"/>
    </location>
    <ligand>
        <name>ATP</name>
        <dbReference type="ChEBI" id="CHEBI:30616"/>
    </ligand>
</feature>
<comment type="similarity">
    <text evidence="11">In the C-terminal section; belongs to the cytidylyltransferase family.</text>
</comment>
<evidence type="ECO:0000256" key="11">
    <source>
        <dbReference type="HAMAP-Rule" id="MF_01603"/>
    </source>
</evidence>
<keyword evidence="6 11" id="KW-0418">Kinase</keyword>
<evidence type="ECO:0000256" key="2">
    <source>
        <dbReference type="ARBA" id="ARBA00003753"/>
    </source>
</evidence>
<keyword evidence="5 11" id="KW-0547">Nucleotide-binding</keyword>
<dbReference type="InterPro" id="IPR011914">
    <property type="entry name" value="RfaE_dom_II"/>
</dbReference>
<dbReference type="GO" id="GO:0016301">
    <property type="term" value="F:kinase activity"/>
    <property type="evidence" value="ECO:0007669"/>
    <property type="project" value="UniProtKB-KW"/>
</dbReference>
<comment type="function">
    <text evidence="2 11">Catalyzes the ADP transfer from ATP to D-glycero-beta-D-manno-heptose 1-phosphate, yielding ADP-D-glycero-beta-D-manno-heptose.</text>
</comment>
<comment type="pathway">
    <text evidence="11">Nucleotide-sugar biosynthesis; ADP-L-glycero-beta-D-manno-heptose biosynthesis; ADP-L-glycero-beta-D-manno-heptose from D-glycero-beta-D-manno-heptose 7-phosphate: step 3/4.</text>
</comment>
<feature type="region of interest" description="Cytidylyltransferase" evidence="11">
    <location>
        <begin position="368"/>
        <end position="502"/>
    </location>
</feature>
<dbReference type="RefSeq" id="WP_287276117.1">
    <property type="nucleotide sequence ID" value="NZ_JAMYMY010000051.1"/>
</dbReference>